<name>A0A9X3LHX9_9BACL</name>
<comment type="caution">
    <text evidence="1">The sequence shown here is derived from an EMBL/GenBank/DDBJ whole genome shotgun (WGS) entry which is preliminary data.</text>
</comment>
<protein>
    <submittedName>
        <fullName evidence="1">Uncharacterized protein</fullName>
    </submittedName>
</protein>
<dbReference type="RefSeq" id="WP_269926429.1">
    <property type="nucleotide sequence ID" value="NZ_JAMKBJ010000006.1"/>
</dbReference>
<evidence type="ECO:0000313" key="1">
    <source>
        <dbReference type="EMBL" id="MCZ8537336.1"/>
    </source>
</evidence>
<dbReference type="Proteomes" id="UP001152173">
    <property type="component" value="Unassembled WGS sequence"/>
</dbReference>
<accession>A0A9X3LHX9</accession>
<evidence type="ECO:0000313" key="2">
    <source>
        <dbReference type="Proteomes" id="UP001152173"/>
    </source>
</evidence>
<reference evidence="1" key="1">
    <citation type="submission" date="2022-05" db="EMBL/GenBank/DDBJ databases">
        <authorList>
            <person name="Colautti A."/>
            <person name="Iacumin L."/>
        </authorList>
    </citation>
    <scope>NUCLEOTIDE SEQUENCE</scope>
    <source>
        <strain evidence="1">SK 55</strain>
    </source>
</reference>
<keyword evidence="2" id="KW-1185">Reference proteome</keyword>
<organism evidence="1 2">
    <name type="scientific">Paenisporosarcina quisquiliarum</name>
    <dbReference type="NCBI Taxonomy" id="365346"/>
    <lineage>
        <taxon>Bacteria</taxon>
        <taxon>Bacillati</taxon>
        <taxon>Bacillota</taxon>
        <taxon>Bacilli</taxon>
        <taxon>Bacillales</taxon>
        <taxon>Caryophanaceae</taxon>
        <taxon>Paenisporosarcina</taxon>
    </lineage>
</organism>
<dbReference type="EMBL" id="JAMKBJ010000006">
    <property type="protein sequence ID" value="MCZ8537336.1"/>
    <property type="molecule type" value="Genomic_DNA"/>
</dbReference>
<proteinExistence type="predicted"/>
<gene>
    <name evidence="1" type="ORF">M9R32_09105</name>
</gene>
<sequence>MTTPITYQKIQTAKGILRVPIYKVSDVKDSSLRIYTGKGIGCYDLVSPSNVTPLRVMTAKGIRGIRTI</sequence>
<dbReference type="AlphaFoldDB" id="A0A9X3LHX9"/>